<evidence type="ECO:0000313" key="3">
    <source>
        <dbReference type="Proteomes" id="UP001290861"/>
    </source>
</evidence>
<reference evidence="2 3" key="1">
    <citation type="journal article" date="2024" name="Appl. Environ. Microbiol.">
        <title>Pontiella agarivorans sp. nov., a novel marine anaerobic bacterium capable of degrading macroalgal polysaccharides and fixing nitrogen.</title>
        <authorList>
            <person name="Liu N."/>
            <person name="Kivenson V."/>
            <person name="Peng X."/>
            <person name="Cui Z."/>
            <person name="Lankiewicz T.S."/>
            <person name="Gosselin K.M."/>
            <person name="English C.J."/>
            <person name="Blair E.M."/>
            <person name="O'Malley M.A."/>
            <person name="Valentine D.L."/>
        </authorList>
    </citation>
    <scope>NUCLEOTIDE SEQUENCE [LARGE SCALE GENOMIC DNA]</scope>
    <source>
        <strain evidence="2 3">NLcol2</strain>
    </source>
</reference>
<dbReference type="Proteomes" id="UP001290861">
    <property type="component" value="Unassembled WGS sequence"/>
</dbReference>
<evidence type="ECO:0000256" key="1">
    <source>
        <dbReference type="SAM" id="SignalP"/>
    </source>
</evidence>
<comment type="caution">
    <text evidence="2">The sequence shown here is derived from an EMBL/GenBank/DDBJ whole genome shotgun (WGS) entry which is preliminary data.</text>
</comment>
<sequence>MKKGLMITVAAFSAIYATAQLEWEADFIRLGAHPLQEKMQVEFRYRNPGNQSVEMIRVDSSCGCLVPQKGPRTIAPGESGSITAEFMLRGRSGKQKKHILVTTDRNTQVPYRLDIEVNIPDSYLPSVKRVIWERAEAYESRTVRLTNHYHEPINLIEVLPSIGTLRTELKTVKPGFEYDLIITPDPGVKNLRGFIRLKPEPLSGEHKTRDFKVYVFVR</sequence>
<feature type="chain" id="PRO_5046079923" evidence="1">
    <location>
        <begin position="20"/>
        <end position="218"/>
    </location>
</feature>
<organism evidence="2 3">
    <name type="scientific">Pontiella agarivorans</name>
    <dbReference type="NCBI Taxonomy" id="3038953"/>
    <lineage>
        <taxon>Bacteria</taxon>
        <taxon>Pseudomonadati</taxon>
        <taxon>Kiritimatiellota</taxon>
        <taxon>Kiritimatiellia</taxon>
        <taxon>Kiritimatiellales</taxon>
        <taxon>Pontiellaceae</taxon>
        <taxon>Pontiella</taxon>
    </lineage>
</organism>
<keyword evidence="1" id="KW-0732">Signal</keyword>
<dbReference type="Gene3D" id="2.60.40.10">
    <property type="entry name" value="Immunoglobulins"/>
    <property type="match status" value="1"/>
</dbReference>
<keyword evidence="3" id="KW-1185">Reference proteome</keyword>
<dbReference type="InterPro" id="IPR013783">
    <property type="entry name" value="Ig-like_fold"/>
</dbReference>
<protein>
    <submittedName>
        <fullName evidence="2">DUF1573 domain-containing protein</fullName>
    </submittedName>
</protein>
<gene>
    <name evidence="2" type="ORF">P9H32_10305</name>
</gene>
<feature type="signal peptide" evidence="1">
    <location>
        <begin position="1"/>
        <end position="19"/>
    </location>
</feature>
<evidence type="ECO:0000313" key="2">
    <source>
        <dbReference type="EMBL" id="MDZ8119016.1"/>
    </source>
</evidence>
<accession>A0ABU5MXS6</accession>
<dbReference type="Pfam" id="PF07610">
    <property type="entry name" value="DUF1573"/>
    <property type="match status" value="1"/>
</dbReference>
<dbReference type="PANTHER" id="PTHR37833">
    <property type="entry name" value="LIPOPROTEIN-RELATED"/>
    <property type="match status" value="1"/>
</dbReference>
<proteinExistence type="predicted"/>
<dbReference type="RefSeq" id="WP_322608808.1">
    <property type="nucleotide sequence ID" value="NZ_JARVCO010000010.1"/>
</dbReference>
<dbReference type="PANTHER" id="PTHR37833:SF1">
    <property type="entry name" value="SIGNAL PEPTIDE PROTEIN"/>
    <property type="match status" value="1"/>
</dbReference>
<dbReference type="InterPro" id="IPR011467">
    <property type="entry name" value="DUF1573"/>
</dbReference>
<dbReference type="EMBL" id="JARVCO010000010">
    <property type="protein sequence ID" value="MDZ8119016.1"/>
    <property type="molecule type" value="Genomic_DNA"/>
</dbReference>
<name>A0ABU5MXS6_9BACT</name>